<accession>A0AAW5JQU3</accession>
<dbReference type="RefSeq" id="WP_238073530.1">
    <property type="nucleotide sequence ID" value="NZ_JAKNJB010000007.1"/>
</dbReference>
<dbReference type="Proteomes" id="UP001200313">
    <property type="component" value="Unassembled WGS sequence"/>
</dbReference>
<proteinExistence type="predicted"/>
<comment type="caution">
    <text evidence="2">The sequence shown here is derived from an EMBL/GenBank/DDBJ whole genome shotgun (WGS) entry which is preliminary data.</text>
</comment>
<organism evidence="2 4">
    <name type="scientific">Intestinimonas massiliensis</name>
    <name type="common">ex Afouda et al. 2020</name>
    <dbReference type="NCBI Taxonomy" id="1673721"/>
    <lineage>
        <taxon>Bacteria</taxon>
        <taxon>Bacillati</taxon>
        <taxon>Bacillota</taxon>
        <taxon>Clostridia</taxon>
        <taxon>Eubacteriales</taxon>
        <taxon>Intestinimonas</taxon>
    </lineage>
</organism>
<evidence type="ECO:0000313" key="1">
    <source>
        <dbReference type="EMBL" id="MCG4526550.1"/>
    </source>
</evidence>
<reference evidence="1 3" key="1">
    <citation type="submission" date="2022-01" db="EMBL/GenBank/DDBJ databases">
        <title>Collection of gut derived symbiotic bacterial strains cultured from healthy donors.</title>
        <authorList>
            <person name="Lin H."/>
            <person name="Kohout C."/>
            <person name="Waligurski E."/>
            <person name="Pamer E.G."/>
        </authorList>
    </citation>
    <scope>NUCLEOTIDE SEQUENCE [LARGE SCALE GENOMIC DNA]</scope>
    <source>
        <strain evidence="1 3">DFI.3.7</strain>
    </source>
</reference>
<evidence type="ECO:0000313" key="4">
    <source>
        <dbReference type="Proteomes" id="UP001204562"/>
    </source>
</evidence>
<dbReference type="AlphaFoldDB" id="A0AAW5JQU3"/>
<reference evidence="2" key="2">
    <citation type="submission" date="2022-06" db="EMBL/GenBank/DDBJ databases">
        <title>Isolation of gut microbiota from human fecal samples.</title>
        <authorList>
            <person name="Pamer E.G."/>
            <person name="Barat B."/>
            <person name="Waligurski E."/>
            <person name="Medina S."/>
            <person name="Paddock L."/>
            <person name="Mostad J."/>
        </authorList>
    </citation>
    <scope>NUCLEOTIDE SEQUENCE</scope>
    <source>
        <strain evidence="2">DFI.9.91</strain>
    </source>
</reference>
<dbReference type="EMBL" id="JANFYS010000012">
    <property type="protein sequence ID" value="MCQ4770264.1"/>
    <property type="molecule type" value="Genomic_DNA"/>
</dbReference>
<evidence type="ECO:0000313" key="3">
    <source>
        <dbReference type="Proteomes" id="UP001200313"/>
    </source>
</evidence>
<name>A0AAW5JQU3_9FIRM</name>
<keyword evidence="3" id="KW-1185">Reference proteome</keyword>
<protein>
    <submittedName>
        <fullName evidence="2">Uncharacterized protein</fullName>
    </submittedName>
</protein>
<dbReference type="EMBL" id="JAKNJB010000007">
    <property type="protein sequence ID" value="MCG4526550.1"/>
    <property type="molecule type" value="Genomic_DNA"/>
</dbReference>
<sequence>MNSLNPLADLPMGLGMALAQDVPAMERFAHLSPDQQRDVIDQTHRITSKSEMQAFVSRLGQGASPQDLAP</sequence>
<gene>
    <name evidence="1" type="ORF">L0P79_05580</name>
    <name evidence="2" type="ORF">NE579_07265</name>
</gene>
<evidence type="ECO:0000313" key="2">
    <source>
        <dbReference type="EMBL" id="MCQ4770264.1"/>
    </source>
</evidence>
<dbReference type="Proteomes" id="UP001204562">
    <property type="component" value="Unassembled WGS sequence"/>
</dbReference>